<dbReference type="SUPFAM" id="SSF53067">
    <property type="entry name" value="Actin-like ATPase domain"/>
    <property type="match status" value="2"/>
</dbReference>
<keyword evidence="2" id="KW-0175">Coiled coil</keyword>
<evidence type="ECO:0000256" key="2">
    <source>
        <dbReference type="SAM" id="Coils"/>
    </source>
</evidence>
<proteinExistence type="evidence at transcript level"/>
<protein>
    <submittedName>
        <fullName evidence="4">Putative actin-related protein</fullName>
    </submittedName>
</protein>
<dbReference type="Gene3D" id="3.90.640.10">
    <property type="entry name" value="Actin, Chain A, domain 4"/>
    <property type="match status" value="2"/>
</dbReference>
<feature type="compositionally biased region" description="Gly residues" evidence="3">
    <location>
        <begin position="501"/>
        <end position="520"/>
    </location>
</feature>
<reference evidence="4" key="1">
    <citation type="journal article" date="2014" name="PLoS Negl. Trop. Dis.">
        <title>An updated insight into the Sialotranscriptome of Triatoma infestans: developmental stage and geographic variations.</title>
        <authorList>
            <person name="Schwarz A."/>
            <person name="Medrano-Mercado N."/>
            <person name="Schaub G.A."/>
            <person name="Struchiner C.J."/>
            <person name="Bargues M.D."/>
            <person name="Levy M.Z."/>
            <person name="Ribeiro J.M."/>
        </authorList>
    </citation>
    <scope>NUCLEOTIDE SEQUENCE</scope>
    <source>
        <strain evidence="4">Chile</strain>
        <tissue evidence="4">Salivary glands</tissue>
    </source>
</reference>
<organism evidence="4">
    <name type="scientific">Triatoma infestans</name>
    <name type="common">Assassin bug</name>
    <dbReference type="NCBI Taxonomy" id="30076"/>
    <lineage>
        <taxon>Eukaryota</taxon>
        <taxon>Metazoa</taxon>
        <taxon>Ecdysozoa</taxon>
        <taxon>Arthropoda</taxon>
        <taxon>Hexapoda</taxon>
        <taxon>Insecta</taxon>
        <taxon>Pterygota</taxon>
        <taxon>Neoptera</taxon>
        <taxon>Paraneoptera</taxon>
        <taxon>Hemiptera</taxon>
        <taxon>Heteroptera</taxon>
        <taxon>Panheteroptera</taxon>
        <taxon>Cimicomorpha</taxon>
        <taxon>Reduviidae</taxon>
        <taxon>Triatominae</taxon>
        <taxon>Triatoma</taxon>
    </lineage>
</organism>
<dbReference type="GO" id="GO:0060255">
    <property type="term" value="P:regulation of macromolecule metabolic process"/>
    <property type="evidence" value="ECO:0007669"/>
    <property type="project" value="UniProtKB-ARBA"/>
</dbReference>
<dbReference type="FunFam" id="3.30.420.40:FF:000237">
    <property type="entry name" value="Actin-related protein 5"/>
    <property type="match status" value="1"/>
</dbReference>
<dbReference type="AlphaFoldDB" id="A0A023F2X9"/>
<dbReference type="InterPro" id="IPR043129">
    <property type="entry name" value="ATPase_NBD"/>
</dbReference>
<sequence length="674" mass="76832">MDILEFKDIKTVPDIFHQYTSNIRNNSIPLVIDNGSCNCRAGWATSEKPLLIFKNVLAKPRRERGKKDGEMQVGNDITNIEAVRFQLKSQFDRNVVTHFEVQEYIFNYTFCHLGIDTEYKVDHPIVITEPFLNPNYSRALMSELLFECYNVPGVCYAVDCLASYCRDTNPSDTTLLISLGQHTTHVVPILDGVVDWKHSRRLDIGGHHLSAYMHRLLQLKYPAHFNAITLSRAEELVHDHCRVSESYLEELALWSDADYYDANVIRVQLPYTVGPASTLTPDQQRERRRELKRRFMEINARKREEKLAEDEEQLNQLLAIQDLREEGEEAEFEKAISEFGLSGSEELPKLIGQIQARIERTRQKIVTANTTEDIAEENKQKTMKQFNTPKDEEDFKNWLDGLRRKREELLEWRAARRQRRQDMARRRTVASVERMRLISQLAGGGKADDDFGTRDEDWDVYKVINKEGGDSDSEEESEKLLQLEQMLRAHDPSFSSSSQGMFGGDGTNSGTGSGGEGGEAPGETHRLHVGVELIRVPEVLFQPSLVGSDQAGLVDTIEYILKKFNNKDAVRLAADVCICGGTANLKGLVRRLLREIVQIRPFQSKVSVRISKNPSYGGWFGLRDIALNDDLLSNCLITSADYKEKGAEYLKQHRSSNPYFRTPLPNLDVEIEVA</sequence>
<feature type="coiled-coil region" evidence="2">
    <location>
        <begin position="293"/>
        <end position="320"/>
    </location>
</feature>
<dbReference type="InterPro" id="IPR004000">
    <property type="entry name" value="Actin"/>
</dbReference>
<dbReference type="Gene3D" id="3.30.420.40">
    <property type="match status" value="4"/>
</dbReference>
<dbReference type="Pfam" id="PF00022">
    <property type="entry name" value="Actin"/>
    <property type="match status" value="2"/>
</dbReference>
<dbReference type="PANTHER" id="PTHR11937">
    <property type="entry name" value="ACTIN"/>
    <property type="match status" value="1"/>
</dbReference>
<comment type="similarity">
    <text evidence="1">Belongs to the actin family.</text>
</comment>
<name>A0A023F2X9_TRIIF</name>
<evidence type="ECO:0000313" key="4">
    <source>
        <dbReference type="EMBL" id="JAC15461.1"/>
    </source>
</evidence>
<evidence type="ECO:0000256" key="3">
    <source>
        <dbReference type="SAM" id="MobiDB-lite"/>
    </source>
</evidence>
<dbReference type="EMBL" id="GBBI01003251">
    <property type="protein sequence ID" value="JAC15461.1"/>
    <property type="molecule type" value="mRNA"/>
</dbReference>
<dbReference type="SMART" id="SM00268">
    <property type="entry name" value="ACTIN"/>
    <property type="match status" value="1"/>
</dbReference>
<dbReference type="CDD" id="cd10211">
    <property type="entry name" value="ASKHA_NBD_Arp5"/>
    <property type="match status" value="1"/>
</dbReference>
<feature type="region of interest" description="Disordered" evidence="3">
    <location>
        <begin position="492"/>
        <end position="523"/>
    </location>
</feature>
<accession>A0A023F2X9</accession>
<dbReference type="FunFam" id="3.90.640.10:FF:000016">
    <property type="entry name" value="ARP5 actin-related protein 5 homolog"/>
    <property type="match status" value="1"/>
</dbReference>
<evidence type="ECO:0000256" key="1">
    <source>
        <dbReference type="RuleBase" id="RU000487"/>
    </source>
</evidence>